<dbReference type="InterPro" id="IPR043519">
    <property type="entry name" value="NT_sf"/>
</dbReference>
<dbReference type="HOGENOM" id="CLU_120784_0_0_2"/>
<keyword evidence="2" id="KW-1185">Reference proteome</keyword>
<dbReference type="Pfam" id="PF09970">
    <property type="entry name" value="DUF2204"/>
    <property type="match status" value="1"/>
</dbReference>
<dbReference type="PATRIC" id="fig|178306.9.peg.1288"/>
<dbReference type="InterPro" id="IPR018700">
    <property type="entry name" value="DUF2204"/>
</dbReference>
<accession>Q8ZWK5</accession>
<proteinExistence type="predicted"/>
<dbReference type="Proteomes" id="UP000002439">
    <property type="component" value="Chromosome"/>
</dbReference>
<protein>
    <recommendedName>
        <fullName evidence="3">Nucleotidyltransferase</fullName>
    </recommendedName>
</protein>
<dbReference type="KEGG" id="pai:PAE1744"/>
<sequence length="197" mass="22644">MCLIEPMRLDKYKTALRKVAKSLNEKGVEFVLIGSAVLPFVYNIDYDPRDVDLFIINKSTVLDNELFEEIAEENDWDMGTSDHGTIYYELIVEGEAVRVDLLENILDIYIPPELLADLKEVDIDGIKVKSIGLEQLLALKAKIATKEAEEFINEVARMVLERNIRVDYEKIKKYATAYPEDAEGILKRLRRNGIYIE</sequence>
<reference evidence="1 2" key="1">
    <citation type="journal article" date="2002" name="Proc. Natl. Acad. Sci. U.S.A.">
        <title>Genome sequence of the hyperthermophilic crenarchaeon Pyrobaculum aerophilum.</title>
        <authorList>
            <person name="Fitz-Gibbon S.T."/>
            <person name="Ladner H."/>
            <person name="Kim U.J."/>
            <person name="Stetter K.O."/>
            <person name="Simon M.I."/>
            <person name="Miller J.H."/>
        </authorList>
    </citation>
    <scope>NUCLEOTIDE SEQUENCE [LARGE SCALE GENOMIC DNA]</scope>
    <source>
        <strain evidence="2">ATCC 51768 / DSM 7523 / JCM 9630 / CIP 104966 / NBRC 100827 / IM2</strain>
    </source>
</reference>
<dbReference type="AlphaFoldDB" id="Q8ZWK5"/>
<dbReference type="EMBL" id="AE009441">
    <property type="protein sequence ID" value="AAL63697.1"/>
    <property type="molecule type" value="Genomic_DNA"/>
</dbReference>
<name>Q8ZWK5_PYRAE</name>
<evidence type="ECO:0000313" key="1">
    <source>
        <dbReference type="EMBL" id="AAL63697.1"/>
    </source>
</evidence>
<dbReference type="SUPFAM" id="SSF81301">
    <property type="entry name" value="Nucleotidyltransferase"/>
    <property type="match status" value="1"/>
</dbReference>
<gene>
    <name evidence="1" type="ordered locus">PAE1744</name>
</gene>
<dbReference type="Gene3D" id="3.30.460.40">
    <property type="match status" value="1"/>
</dbReference>
<dbReference type="eggNOG" id="arCOG04119">
    <property type="taxonomic scope" value="Archaea"/>
</dbReference>
<evidence type="ECO:0008006" key="3">
    <source>
        <dbReference type="Google" id="ProtNLM"/>
    </source>
</evidence>
<dbReference type="STRING" id="178306.PAE1744"/>
<evidence type="ECO:0000313" key="2">
    <source>
        <dbReference type="Proteomes" id="UP000002439"/>
    </source>
</evidence>
<dbReference type="EnsemblBacteria" id="AAL63697">
    <property type="protein sequence ID" value="AAL63697"/>
    <property type="gene ID" value="PAE1744"/>
</dbReference>
<organism evidence="1 2">
    <name type="scientific">Pyrobaculum aerophilum (strain ATCC 51768 / DSM 7523 / JCM 9630 / CIP 104966 / NBRC 100827 / IM2)</name>
    <dbReference type="NCBI Taxonomy" id="178306"/>
    <lineage>
        <taxon>Archaea</taxon>
        <taxon>Thermoproteota</taxon>
        <taxon>Thermoprotei</taxon>
        <taxon>Thermoproteales</taxon>
        <taxon>Thermoproteaceae</taxon>
        <taxon>Pyrobaculum</taxon>
    </lineage>
</organism>
<dbReference type="InParanoid" id="Q8ZWK5"/>